<feature type="compositionally biased region" description="Basic and acidic residues" evidence="1">
    <location>
        <begin position="24"/>
        <end position="38"/>
    </location>
</feature>
<gene>
    <name evidence="2" type="ORF">SAMN05216388_1001229</name>
</gene>
<feature type="region of interest" description="Disordered" evidence="1">
    <location>
        <begin position="1"/>
        <end position="68"/>
    </location>
</feature>
<dbReference type="OrthoDB" id="220981at2157"/>
<dbReference type="RefSeq" id="WP_092656760.1">
    <property type="nucleotide sequence ID" value="NZ_FOCX01000001.1"/>
</dbReference>
<proteinExistence type="predicted"/>
<accession>A0A1H8DAI9</accession>
<evidence type="ECO:0000313" key="2">
    <source>
        <dbReference type="EMBL" id="SEN04269.1"/>
    </source>
</evidence>
<protein>
    <submittedName>
        <fullName evidence="2">Uncharacterized protein</fullName>
    </submittedName>
</protein>
<organism evidence="2 3">
    <name type="scientific">Halorientalis persicus</name>
    <dbReference type="NCBI Taxonomy" id="1367881"/>
    <lineage>
        <taxon>Archaea</taxon>
        <taxon>Methanobacteriati</taxon>
        <taxon>Methanobacteriota</taxon>
        <taxon>Stenosarchaea group</taxon>
        <taxon>Halobacteria</taxon>
        <taxon>Halobacteriales</taxon>
        <taxon>Haloarculaceae</taxon>
        <taxon>Halorientalis</taxon>
    </lineage>
</organism>
<dbReference type="EMBL" id="FOCX01000001">
    <property type="protein sequence ID" value="SEN04269.1"/>
    <property type="molecule type" value="Genomic_DNA"/>
</dbReference>
<keyword evidence="3" id="KW-1185">Reference proteome</keyword>
<dbReference type="Proteomes" id="UP000198775">
    <property type="component" value="Unassembled WGS sequence"/>
</dbReference>
<reference evidence="3" key="1">
    <citation type="submission" date="2016-10" db="EMBL/GenBank/DDBJ databases">
        <authorList>
            <person name="Varghese N."/>
            <person name="Submissions S."/>
        </authorList>
    </citation>
    <scope>NUCLEOTIDE SEQUENCE [LARGE SCALE GENOMIC DNA]</scope>
    <source>
        <strain evidence="3">IBRC-M 10043</strain>
    </source>
</reference>
<evidence type="ECO:0000313" key="3">
    <source>
        <dbReference type="Proteomes" id="UP000198775"/>
    </source>
</evidence>
<dbReference type="AlphaFoldDB" id="A0A1H8DAI9"/>
<name>A0A1H8DAI9_9EURY</name>
<evidence type="ECO:0000256" key="1">
    <source>
        <dbReference type="SAM" id="MobiDB-lite"/>
    </source>
</evidence>
<sequence length="133" mass="14210">MPVNTRGKVGEIDNLETIQDADDSDAHPASDERLEEVRQQGQNHSGLVDGQYTVDQADTAESLPDQPIPDGIEVVVAYDPANDGVVYAGDGSPSYPLTDVGQALTLRVDNLSVITIEAGNMRDGVRYIAEVSN</sequence>